<protein>
    <submittedName>
        <fullName evidence="2">Uncharacterized protein</fullName>
    </submittedName>
</protein>
<gene>
    <name evidence="2" type="ORF">BU14_0381s0018</name>
</gene>
<feature type="region of interest" description="Disordered" evidence="1">
    <location>
        <begin position="1"/>
        <end position="22"/>
    </location>
</feature>
<feature type="compositionally biased region" description="Basic residues" evidence="1">
    <location>
        <begin position="132"/>
        <end position="141"/>
    </location>
</feature>
<evidence type="ECO:0000313" key="3">
    <source>
        <dbReference type="Proteomes" id="UP000218209"/>
    </source>
</evidence>
<feature type="compositionally biased region" description="Basic residues" evidence="1">
    <location>
        <begin position="76"/>
        <end position="94"/>
    </location>
</feature>
<dbReference type="AlphaFoldDB" id="A0A1X6NWX2"/>
<keyword evidence="3" id="KW-1185">Reference proteome</keyword>
<organism evidence="2 3">
    <name type="scientific">Porphyra umbilicalis</name>
    <name type="common">Purple laver</name>
    <name type="synonym">Red alga</name>
    <dbReference type="NCBI Taxonomy" id="2786"/>
    <lineage>
        <taxon>Eukaryota</taxon>
        <taxon>Rhodophyta</taxon>
        <taxon>Bangiophyceae</taxon>
        <taxon>Bangiales</taxon>
        <taxon>Bangiaceae</taxon>
        <taxon>Porphyra</taxon>
    </lineage>
</organism>
<name>A0A1X6NWX2_PORUM</name>
<evidence type="ECO:0000313" key="2">
    <source>
        <dbReference type="EMBL" id="OSX73077.1"/>
    </source>
</evidence>
<sequence>MPARPHGDTTRSSRPAAVVPPRCQRRRPQWWCRCACPLRRCHHNLHSRRGRARDGPSRWHARRSASHCRGGTRSPPRTRHAGTTRSYVQKRKKKSGDQRRGARGGTPPASRVEVRLQRVAGSPSQPTALRAQRQRAHHRRPPPPPATRRTPRRHRLFGTRRGGGAALPRRRLLAPPSLSPQRKNSRSVDEKYSGGGRVTPPRRRQRARGAPCRRPPHRGRP</sequence>
<proteinExistence type="predicted"/>
<dbReference type="Proteomes" id="UP000218209">
    <property type="component" value="Unassembled WGS sequence"/>
</dbReference>
<feature type="compositionally biased region" description="Basic and acidic residues" evidence="1">
    <location>
        <begin position="1"/>
        <end position="11"/>
    </location>
</feature>
<dbReference type="EMBL" id="KV919021">
    <property type="protein sequence ID" value="OSX73077.1"/>
    <property type="molecule type" value="Genomic_DNA"/>
</dbReference>
<accession>A0A1X6NWX2</accession>
<reference evidence="2 3" key="1">
    <citation type="submission" date="2017-03" db="EMBL/GenBank/DDBJ databases">
        <title>WGS assembly of Porphyra umbilicalis.</title>
        <authorList>
            <person name="Brawley S.H."/>
            <person name="Blouin N.A."/>
            <person name="Ficko-Blean E."/>
            <person name="Wheeler G.L."/>
            <person name="Lohr M."/>
            <person name="Goodson H.V."/>
            <person name="Jenkins J.W."/>
            <person name="Blaby-Haas C.E."/>
            <person name="Helliwell K.E."/>
            <person name="Chan C."/>
            <person name="Marriage T."/>
            <person name="Bhattacharya D."/>
            <person name="Klein A.S."/>
            <person name="Badis Y."/>
            <person name="Brodie J."/>
            <person name="Cao Y."/>
            <person name="Collen J."/>
            <person name="Dittami S.M."/>
            <person name="Gachon C.M."/>
            <person name="Green B.R."/>
            <person name="Karpowicz S."/>
            <person name="Kim J.W."/>
            <person name="Kudahl U."/>
            <person name="Lin S."/>
            <person name="Michel G."/>
            <person name="Mittag M."/>
            <person name="Olson B.J."/>
            <person name="Pangilinan J."/>
            <person name="Peng Y."/>
            <person name="Qiu H."/>
            <person name="Shu S."/>
            <person name="Singer J.T."/>
            <person name="Smith A.G."/>
            <person name="Sprecher B.N."/>
            <person name="Wagner V."/>
            <person name="Wang W."/>
            <person name="Wang Z.-Y."/>
            <person name="Yan J."/>
            <person name="Yarish C."/>
            <person name="Zoeuner-Riek S."/>
            <person name="Zhuang Y."/>
            <person name="Zou Y."/>
            <person name="Lindquist E.A."/>
            <person name="Grimwood J."/>
            <person name="Barry K."/>
            <person name="Rokhsar D.S."/>
            <person name="Schmutz J."/>
            <person name="Stiller J.W."/>
            <person name="Grossman A.R."/>
            <person name="Prochnik S.E."/>
        </authorList>
    </citation>
    <scope>NUCLEOTIDE SEQUENCE [LARGE SCALE GENOMIC DNA]</scope>
    <source>
        <strain evidence="2">4086291</strain>
    </source>
</reference>
<feature type="region of interest" description="Disordered" evidence="1">
    <location>
        <begin position="46"/>
        <end position="221"/>
    </location>
</feature>
<evidence type="ECO:0000256" key="1">
    <source>
        <dbReference type="SAM" id="MobiDB-lite"/>
    </source>
</evidence>
<feature type="compositionally biased region" description="Basic residues" evidence="1">
    <location>
        <begin position="149"/>
        <end position="158"/>
    </location>
</feature>